<accession>A0ABQ4EP09</accession>
<feature type="compositionally biased region" description="Basic residues" evidence="1">
    <location>
        <begin position="214"/>
        <end position="224"/>
    </location>
</feature>
<comment type="caution">
    <text evidence="2">The sequence shown here is derived from an EMBL/GenBank/DDBJ whole genome shotgun (WGS) entry which is preliminary data.</text>
</comment>
<evidence type="ECO:0000313" key="3">
    <source>
        <dbReference type="Proteomes" id="UP000621500"/>
    </source>
</evidence>
<organism evidence="2 3">
    <name type="scientific">Plantactinospora mayteni</name>
    <dbReference type="NCBI Taxonomy" id="566021"/>
    <lineage>
        <taxon>Bacteria</taxon>
        <taxon>Bacillati</taxon>
        <taxon>Actinomycetota</taxon>
        <taxon>Actinomycetes</taxon>
        <taxon>Micromonosporales</taxon>
        <taxon>Micromonosporaceae</taxon>
        <taxon>Plantactinospora</taxon>
    </lineage>
</organism>
<reference evidence="2 3" key="1">
    <citation type="submission" date="2021-01" db="EMBL/GenBank/DDBJ databases">
        <title>Whole genome shotgun sequence of Plantactinospora mayteni NBRC 109088.</title>
        <authorList>
            <person name="Komaki H."/>
            <person name="Tamura T."/>
        </authorList>
    </citation>
    <scope>NUCLEOTIDE SEQUENCE [LARGE SCALE GENOMIC DNA]</scope>
    <source>
        <strain evidence="2 3">NBRC 109088</strain>
    </source>
</reference>
<proteinExistence type="predicted"/>
<name>A0ABQ4EP09_9ACTN</name>
<keyword evidence="3" id="KW-1185">Reference proteome</keyword>
<dbReference type="EMBL" id="BONX01000018">
    <property type="protein sequence ID" value="GIG96350.1"/>
    <property type="molecule type" value="Genomic_DNA"/>
</dbReference>
<dbReference type="Proteomes" id="UP000621500">
    <property type="component" value="Unassembled WGS sequence"/>
</dbReference>
<feature type="region of interest" description="Disordered" evidence="1">
    <location>
        <begin position="180"/>
        <end position="224"/>
    </location>
</feature>
<sequence>MSQPRTARIPAPLYAVAGAGDLAYQQLRRLPAVVSGLGDETTRTELREKAVTTTAELRERAIATTTELRQKAALTLRNANTGAANLRHRAANGELDLDRLREATIRNAAVVVAGAQAAQERAVAVYGELVARGERVVGAGVVQAADTVDADLAATETPAVTAAGQPALSTTPAEVVEQVKEPAASAAATETVEATPAKTPAVKRRPAAKSTRPATKRTRPAADK</sequence>
<protein>
    <submittedName>
        <fullName evidence="2">Uncharacterized protein</fullName>
    </submittedName>
</protein>
<gene>
    <name evidence="2" type="ORF">Pma05_29230</name>
</gene>
<feature type="compositionally biased region" description="Low complexity" evidence="1">
    <location>
        <begin position="181"/>
        <end position="200"/>
    </location>
</feature>
<evidence type="ECO:0000256" key="1">
    <source>
        <dbReference type="SAM" id="MobiDB-lite"/>
    </source>
</evidence>
<evidence type="ECO:0000313" key="2">
    <source>
        <dbReference type="EMBL" id="GIG96350.1"/>
    </source>
</evidence>